<evidence type="ECO:0000256" key="1">
    <source>
        <dbReference type="ARBA" id="ARBA00000681"/>
    </source>
</evidence>
<evidence type="ECO:0000256" key="5">
    <source>
        <dbReference type="ARBA" id="ARBA00022737"/>
    </source>
</evidence>
<feature type="chain" id="PRO_5041446622" description="Beta-xylanase" evidence="11">
    <location>
        <begin position="21"/>
        <end position="560"/>
    </location>
</feature>
<dbReference type="SUPFAM" id="SSF51445">
    <property type="entry name" value="(Trans)glycosidases"/>
    <property type="match status" value="1"/>
</dbReference>
<dbReference type="Pfam" id="PF00331">
    <property type="entry name" value="Glyco_hydro_10"/>
    <property type="match status" value="2"/>
</dbReference>
<comment type="catalytic activity">
    <reaction evidence="1 10">
        <text>Endohydrolysis of (1-&gt;4)-beta-D-xylosidic linkages in xylans.</text>
        <dbReference type="EC" id="3.2.1.8"/>
    </reaction>
</comment>
<evidence type="ECO:0000256" key="4">
    <source>
        <dbReference type="ARBA" id="ARBA00022729"/>
    </source>
</evidence>
<sequence length="560" mass="62002">MKVLNSLLYVAAGLSLTACADQDIPGFTTDEPAEVIAQDEINSYGTLKSYVNRDKYPQFVMAGAVNAEQFNQVGQLYSLAKANYDEVVTGNAFKYASVVGSDGTLNTATVESFVNNATNAGLTVFGHTLCWHSQQQVAYLNSLITDPNATKHVLYIHMGEPKTNNWDRELYVNPTTELQSGKTYTLKLRVKTSAACDVTVWPQGDATQYWPTPSFKSTTEWTTVAQAFEAKSALKQLRFELGTLGGDIWMDDVQLLDPDGNNLIANGTFEENADGWTKPSWHEYEIKTVADPDQEGGGGGMTEEVKKDTLTWALNNFISGMMKACNGKVKAWDVVNEPMSDAAPAELKTAGRDGDPKKCFFWQDHLGKDYARLAVKLARKAASDSVQLKLFINDYNLEAAYNKNAKLQGLIDMIKYWESDGVTKIDGIGSQMHVTYSMNPKTQAANEEAYVNHLKMMAATGKLVRISELDMGIADAEGNTINTADVTEEQQQLMAQYYKFIVSKYFEIIPANQQYGICNWGLQDSPKGSGWRADEPIGLWDANWVRKPAYVGFCEGLKQE</sequence>
<keyword evidence="4 11" id="KW-0732">Signal</keyword>
<evidence type="ECO:0000256" key="3">
    <source>
        <dbReference type="ARBA" id="ARBA00022651"/>
    </source>
</evidence>
<evidence type="ECO:0000256" key="2">
    <source>
        <dbReference type="ARBA" id="ARBA00007495"/>
    </source>
</evidence>
<comment type="caution">
    <text evidence="13">The sequence shown here is derived from an EMBL/GenBank/DDBJ whole genome shotgun (WGS) entry which is preliminary data.</text>
</comment>
<protein>
    <recommendedName>
        <fullName evidence="10">Beta-xylanase</fullName>
        <ecNumber evidence="10">3.2.1.8</ecNumber>
    </recommendedName>
</protein>
<dbReference type="AlphaFoldDB" id="A0AA37HZF4"/>
<dbReference type="PANTHER" id="PTHR31490:SF88">
    <property type="entry name" value="BETA-XYLANASE"/>
    <property type="match status" value="1"/>
</dbReference>
<keyword evidence="6 10" id="KW-0378">Hydrolase</keyword>
<evidence type="ECO:0000259" key="12">
    <source>
        <dbReference type="PROSITE" id="PS51760"/>
    </source>
</evidence>
<evidence type="ECO:0000313" key="14">
    <source>
        <dbReference type="Proteomes" id="UP000887043"/>
    </source>
</evidence>
<dbReference type="RefSeq" id="WP_006282137.1">
    <property type="nucleotide sequence ID" value="NZ_BPTR01000001.1"/>
</dbReference>
<reference evidence="13" key="1">
    <citation type="submission" date="2021-08" db="EMBL/GenBank/DDBJ databases">
        <title>Prevotella lacticifex sp. nov., isolated from rumen of cow.</title>
        <authorList>
            <person name="Shinkai T."/>
            <person name="Ikeyama N."/>
            <person name="Kumagai M."/>
            <person name="Ohmori H."/>
            <person name="Sakamoto M."/>
            <person name="Ohkuma M."/>
            <person name="Mitsumori M."/>
        </authorList>
    </citation>
    <scope>NUCLEOTIDE SEQUENCE</scope>
    <source>
        <strain evidence="13">DSM 11371</strain>
    </source>
</reference>
<evidence type="ECO:0000256" key="6">
    <source>
        <dbReference type="ARBA" id="ARBA00022801"/>
    </source>
</evidence>
<feature type="signal peptide" evidence="11">
    <location>
        <begin position="1"/>
        <end position="20"/>
    </location>
</feature>
<dbReference type="GO" id="GO:0045493">
    <property type="term" value="P:xylan catabolic process"/>
    <property type="evidence" value="ECO:0007669"/>
    <property type="project" value="UniProtKB-KW"/>
</dbReference>
<dbReference type="Pfam" id="PF02018">
    <property type="entry name" value="CBM_4_9"/>
    <property type="match status" value="1"/>
</dbReference>
<accession>A0AA37HZF4</accession>
<dbReference type="InterPro" id="IPR044846">
    <property type="entry name" value="GH10"/>
</dbReference>
<comment type="similarity">
    <text evidence="2 10">Belongs to the glycosyl hydrolase 10 (cellulase F) family.</text>
</comment>
<dbReference type="EC" id="3.2.1.8" evidence="10"/>
<keyword evidence="7 10" id="KW-0119">Carbohydrate metabolism</keyword>
<dbReference type="SMR" id="A0AA37HZF4"/>
<proteinExistence type="inferred from homology"/>
<evidence type="ECO:0000256" key="7">
    <source>
        <dbReference type="ARBA" id="ARBA00023277"/>
    </source>
</evidence>
<keyword evidence="8 10" id="KW-0326">Glycosidase</keyword>
<dbReference type="InterPro" id="IPR003305">
    <property type="entry name" value="CenC_carb-bd"/>
</dbReference>
<dbReference type="InterPro" id="IPR017853">
    <property type="entry name" value="GH"/>
</dbReference>
<evidence type="ECO:0000256" key="9">
    <source>
        <dbReference type="ARBA" id="ARBA00023326"/>
    </source>
</evidence>
<dbReference type="EMBL" id="BPTR01000001">
    <property type="protein sequence ID" value="GJG28889.1"/>
    <property type="molecule type" value="Genomic_DNA"/>
</dbReference>
<evidence type="ECO:0000313" key="13">
    <source>
        <dbReference type="EMBL" id="GJG28889.1"/>
    </source>
</evidence>
<gene>
    <name evidence="13" type="ORF">PRRU23_25890</name>
</gene>
<keyword evidence="3" id="KW-0858">Xylan degradation</keyword>
<dbReference type="InterPro" id="IPR008979">
    <property type="entry name" value="Galactose-bd-like_sf"/>
</dbReference>
<dbReference type="Gene3D" id="3.20.20.80">
    <property type="entry name" value="Glycosidases"/>
    <property type="match status" value="1"/>
</dbReference>
<evidence type="ECO:0000256" key="8">
    <source>
        <dbReference type="ARBA" id="ARBA00023295"/>
    </source>
</evidence>
<dbReference type="PRINTS" id="PR00134">
    <property type="entry name" value="GLHYDRLASE10"/>
</dbReference>
<dbReference type="PANTHER" id="PTHR31490">
    <property type="entry name" value="GLYCOSYL HYDROLASE"/>
    <property type="match status" value="1"/>
</dbReference>
<evidence type="ECO:0000256" key="10">
    <source>
        <dbReference type="RuleBase" id="RU361174"/>
    </source>
</evidence>
<feature type="domain" description="GH10" evidence="12">
    <location>
        <begin position="41"/>
        <end position="556"/>
    </location>
</feature>
<dbReference type="SMART" id="SM00633">
    <property type="entry name" value="Glyco_10"/>
    <property type="match status" value="1"/>
</dbReference>
<dbReference type="GO" id="GO:0031176">
    <property type="term" value="F:endo-1,4-beta-xylanase activity"/>
    <property type="evidence" value="ECO:0007669"/>
    <property type="project" value="UniProtKB-EC"/>
</dbReference>
<dbReference type="Gene3D" id="2.60.120.260">
    <property type="entry name" value="Galactose-binding domain-like"/>
    <property type="match status" value="1"/>
</dbReference>
<keyword evidence="9 10" id="KW-0624">Polysaccharide degradation</keyword>
<dbReference type="InterPro" id="IPR001000">
    <property type="entry name" value="GH10_dom"/>
</dbReference>
<organism evidence="13 14">
    <name type="scientific">Segatella bryantii</name>
    <name type="common">Prevotella bryantii</name>
    <dbReference type="NCBI Taxonomy" id="77095"/>
    <lineage>
        <taxon>Bacteria</taxon>
        <taxon>Pseudomonadati</taxon>
        <taxon>Bacteroidota</taxon>
        <taxon>Bacteroidia</taxon>
        <taxon>Bacteroidales</taxon>
        <taxon>Prevotellaceae</taxon>
        <taxon>Segatella</taxon>
    </lineage>
</organism>
<evidence type="ECO:0000256" key="11">
    <source>
        <dbReference type="SAM" id="SignalP"/>
    </source>
</evidence>
<dbReference type="PROSITE" id="PS51257">
    <property type="entry name" value="PROKAR_LIPOPROTEIN"/>
    <property type="match status" value="1"/>
</dbReference>
<name>A0AA37HZF4_SEGBR</name>
<dbReference type="PROSITE" id="PS51760">
    <property type="entry name" value="GH10_2"/>
    <property type="match status" value="1"/>
</dbReference>
<keyword evidence="5" id="KW-0677">Repeat</keyword>
<dbReference type="Proteomes" id="UP000887043">
    <property type="component" value="Unassembled WGS sequence"/>
</dbReference>
<dbReference type="SUPFAM" id="SSF49785">
    <property type="entry name" value="Galactose-binding domain-like"/>
    <property type="match status" value="1"/>
</dbReference>